<dbReference type="SUPFAM" id="SSF51735">
    <property type="entry name" value="NAD(P)-binding Rossmann-fold domains"/>
    <property type="match status" value="1"/>
</dbReference>
<dbReference type="PANTHER" id="PTHR43333">
    <property type="entry name" value="2-HACID_DH_C DOMAIN-CONTAINING PROTEIN"/>
    <property type="match status" value="1"/>
</dbReference>
<evidence type="ECO:0000259" key="3">
    <source>
        <dbReference type="Pfam" id="PF02826"/>
    </source>
</evidence>
<dbReference type="Pfam" id="PF02826">
    <property type="entry name" value="2-Hacid_dh_C"/>
    <property type="match status" value="1"/>
</dbReference>
<accession>A0A291GG97</accession>
<keyword evidence="4" id="KW-0670">Pyruvate</keyword>
<dbReference type="OrthoDB" id="9787219at2"/>
<dbReference type="RefSeq" id="WP_096806635.1">
    <property type="nucleotide sequence ID" value="NZ_CP022196.1"/>
</dbReference>
<feature type="domain" description="D-isomer specific 2-hydroxyacid dehydrogenase NAD-binding" evidence="3">
    <location>
        <begin position="107"/>
        <end position="275"/>
    </location>
</feature>
<evidence type="ECO:0000256" key="1">
    <source>
        <dbReference type="ARBA" id="ARBA00023002"/>
    </source>
</evidence>
<dbReference type="GO" id="GO:0051287">
    <property type="term" value="F:NAD binding"/>
    <property type="evidence" value="ECO:0007669"/>
    <property type="project" value="InterPro"/>
</dbReference>
<keyword evidence="2" id="KW-0520">NAD</keyword>
<dbReference type="InterPro" id="IPR036291">
    <property type="entry name" value="NAD(P)-bd_dom_sf"/>
</dbReference>
<dbReference type="Gene3D" id="3.40.50.720">
    <property type="entry name" value="NAD(P)-binding Rossmann-like Domain"/>
    <property type="match status" value="2"/>
</dbReference>
<dbReference type="InterPro" id="IPR006140">
    <property type="entry name" value="D-isomer_DH_NAD-bd"/>
</dbReference>
<gene>
    <name evidence="4" type="ORF">CEW89_16530</name>
</gene>
<keyword evidence="5" id="KW-1185">Reference proteome</keyword>
<dbReference type="CDD" id="cd12164">
    <property type="entry name" value="GDH_like_2"/>
    <property type="match status" value="1"/>
</dbReference>
<sequence>MSLMILFSAPDRLWPAYSEALPKAFDAAGIDVHLTRETDPETVDYIVYAPNDALRDFTPFIRTKAVLSLWAGVEKIAPNTTLTQPLCRMVDTGLALGMRDYVVGHVMRHHLGMDRHIHGLNGVWDQTTPPLARDRKVTVLGMGELGRTCADALSGLGFDVTGWSRRPKDVPGITSLSGPDGLQKALSTAEILVLLLPDTSQTQSILNAVTLNRLPKGAMIVNPGRGTLIDDTALLAALDSGRIAHATLDVFRTEPLPEDHPYWSHPMVTVTPHIAAETRPATASEVIAENIRRGEAGEPFLHLVDRSAGY</sequence>
<reference evidence="4 5" key="1">
    <citation type="submission" date="2017-06" db="EMBL/GenBank/DDBJ databases">
        <title>Celeribacter sp. TSPH2 complete genome sequence.</title>
        <authorList>
            <person name="Woo J.-H."/>
            <person name="Kim H.-S."/>
        </authorList>
    </citation>
    <scope>NUCLEOTIDE SEQUENCE [LARGE SCALE GENOMIC DNA]</scope>
    <source>
        <strain evidence="4 5">TSPH2</strain>
    </source>
</reference>
<dbReference type="PROSITE" id="PS00671">
    <property type="entry name" value="D_2_HYDROXYACID_DH_3"/>
    <property type="match status" value="1"/>
</dbReference>
<proteinExistence type="predicted"/>
<dbReference type="InterPro" id="IPR029753">
    <property type="entry name" value="D-isomer_DH_CS"/>
</dbReference>
<dbReference type="EMBL" id="CP022196">
    <property type="protein sequence ID" value="ATG49034.1"/>
    <property type="molecule type" value="Genomic_DNA"/>
</dbReference>
<name>A0A291GG97_9RHOB</name>
<dbReference type="GO" id="GO:0016616">
    <property type="term" value="F:oxidoreductase activity, acting on the CH-OH group of donors, NAD or NADP as acceptor"/>
    <property type="evidence" value="ECO:0007669"/>
    <property type="project" value="UniProtKB-ARBA"/>
</dbReference>
<dbReference type="PANTHER" id="PTHR43333:SF1">
    <property type="entry name" value="D-ISOMER SPECIFIC 2-HYDROXYACID DEHYDROGENASE NAD-BINDING DOMAIN-CONTAINING PROTEIN"/>
    <property type="match status" value="1"/>
</dbReference>
<organism evidence="4 5">
    <name type="scientific">Celeribacter ethanolicus</name>
    <dbReference type="NCBI Taxonomy" id="1758178"/>
    <lineage>
        <taxon>Bacteria</taxon>
        <taxon>Pseudomonadati</taxon>
        <taxon>Pseudomonadota</taxon>
        <taxon>Alphaproteobacteria</taxon>
        <taxon>Rhodobacterales</taxon>
        <taxon>Roseobacteraceae</taxon>
        <taxon>Celeribacter</taxon>
    </lineage>
</organism>
<dbReference type="STRING" id="1758178.GCA_001550095_02264"/>
<evidence type="ECO:0000313" key="5">
    <source>
        <dbReference type="Proteomes" id="UP000217935"/>
    </source>
</evidence>
<keyword evidence="1" id="KW-0560">Oxidoreductase</keyword>
<dbReference type="Proteomes" id="UP000217935">
    <property type="component" value="Chromosome"/>
</dbReference>
<dbReference type="KEGG" id="ceh:CEW89_16530"/>
<protein>
    <submittedName>
        <fullName evidence="4">Glyoxylate/hydroxypyruvate reductase A</fullName>
    </submittedName>
</protein>
<evidence type="ECO:0000313" key="4">
    <source>
        <dbReference type="EMBL" id="ATG49034.1"/>
    </source>
</evidence>
<dbReference type="AlphaFoldDB" id="A0A291GG97"/>
<evidence type="ECO:0000256" key="2">
    <source>
        <dbReference type="ARBA" id="ARBA00023027"/>
    </source>
</evidence>